<evidence type="ECO:0000256" key="1">
    <source>
        <dbReference type="ARBA" id="ARBA00008941"/>
    </source>
</evidence>
<keyword evidence="4" id="KW-0418">Kinase</keyword>
<dbReference type="InterPro" id="IPR044571">
    <property type="entry name" value="P4KG1-8"/>
</dbReference>
<dbReference type="Gene3D" id="3.10.20.90">
    <property type="entry name" value="Phosphatidylinositol 3-kinase Catalytic Subunit, Chain A, domain 1"/>
    <property type="match status" value="1"/>
</dbReference>
<dbReference type="CDD" id="cd17039">
    <property type="entry name" value="Ubl_ubiquitin_like"/>
    <property type="match status" value="1"/>
</dbReference>
<keyword evidence="5" id="KW-0067">ATP-binding</keyword>
<evidence type="ECO:0000256" key="3">
    <source>
        <dbReference type="ARBA" id="ARBA00022741"/>
    </source>
</evidence>
<evidence type="ECO:0000313" key="7">
    <source>
        <dbReference type="EMBL" id="OMJ71354.1"/>
    </source>
</evidence>
<evidence type="ECO:0000256" key="4">
    <source>
        <dbReference type="ARBA" id="ARBA00022777"/>
    </source>
</evidence>
<dbReference type="InterPro" id="IPR000626">
    <property type="entry name" value="Ubiquitin-like_dom"/>
</dbReference>
<evidence type="ECO:0000313" key="8">
    <source>
        <dbReference type="Proteomes" id="UP000187209"/>
    </source>
</evidence>
<dbReference type="GO" id="GO:0005524">
    <property type="term" value="F:ATP binding"/>
    <property type="evidence" value="ECO:0007669"/>
    <property type="project" value="UniProtKB-KW"/>
</dbReference>
<comment type="similarity">
    <text evidence="1">Belongs to the PI3/PI4-kinase family. Type II PI4K subfamily.</text>
</comment>
<gene>
    <name evidence="7" type="ORF">SteCoe_30460</name>
</gene>
<dbReference type="Pfam" id="PF00240">
    <property type="entry name" value="ubiquitin"/>
    <property type="match status" value="1"/>
</dbReference>
<keyword evidence="3" id="KW-0547">Nucleotide-binding</keyword>
<dbReference type="InterPro" id="IPR000403">
    <property type="entry name" value="PI3/4_kinase_cat_dom"/>
</dbReference>
<evidence type="ECO:0000256" key="5">
    <source>
        <dbReference type="ARBA" id="ARBA00022840"/>
    </source>
</evidence>
<feature type="domain" description="Ubiquitin-like" evidence="6">
    <location>
        <begin position="34"/>
        <end position="76"/>
    </location>
</feature>
<dbReference type="Pfam" id="PF00454">
    <property type="entry name" value="PI3_PI4_kinase"/>
    <property type="match status" value="1"/>
</dbReference>
<dbReference type="EMBL" id="MPUH01000998">
    <property type="protein sequence ID" value="OMJ71354.1"/>
    <property type="molecule type" value="Genomic_DNA"/>
</dbReference>
<proteinExistence type="inferred from homology"/>
<dbReference type="GO" id="GO:0016301">
    <property type="term" value="F:kinase activity"/>
    <property type="evidence" value="ECO:0007669"/>
    <property type="project" value="UniProtKB-KW"/>
</dbReference>
<evidence type="ECO:0000259" key="6">
    <source>
        <dbReference type="PROSITE" id="PS50053"/>
    </source>
</evidence>
<keyword evidence="2" id="KW-0808">Transferase</keyword>
<evidence type="ECO:0000256" key="2">
    <source>
        <dbReference type="ARBA" id="ARBA00022679"/>
    </source>
</evidence>
<dbReference type="PANTHER" id="PTHR45800:SF11">
    <property type="entry name" value="PHOSPHATIDYLINOSITOL 3-KINASE-RELATED PROTEIN KINASE"/>
    <property type="match status" value="1"/>
</dbReference>
<dbReference type="OrthoDB" id="5839at2759"/>
<dbReference type="SUPFAM" id="SSF54236">
    <property type="entry name" value="Ubiquitin-like"/>
    <property type="match status" value="1"/>
</dbReference>
<reference evidence="7 8" key="1">
    <citation type="submission" date="2016-11" db="EMBL/GenBank/DDBJ databases">
        <title>The macronuclear genome of Stentor coeruleus: a giant cell with tiny introns.</title>
        <authorList>
            <person name="Slabodnick M."/>
            <person name="Ruby J.G."/>
            <person name="Reiff S.B."/>
            <person name="Swart E.C."/>
            <person name="Gosai S."/>
            <person name="Prabakaran S."/>
            <person name="Witkowska E."/>
            <person name="Larue G.E."/>
            <person name="Fisher S."/>
            <person name="Freeman R.M."/>
            <person name="Gunawardena J."/>
            <person name="Chu W."/>
            <person name="Stover N.A."/>
            <person name="Gregory B.D."/>
            <person name="Nowacki M."/>
            <person name="Derisi J."/>
            <person name="Roy S.W."/>
            <person name="Marshall W.F."/>
            <person name="Sood P."/>
        </authorList>
    </citation>
    <scope>NUCLEOTIDE SEQUENCE [LARGE SCALE GENOMIC DNA]</scope>
    <source>
        <strain evidence="7">WM001</strain>
    </source>
</reference>
<dbReference type="PROSITE" id="PS50053">
    <property type="entry name" value="UBIQUITIN_2"/>
    <property type="match status" value="1"/>
</dbReference>
<dbReference type="AlphaFoldDB" id="A0A1R2B3J3"/>
<keyword evidence="8" id="KW-1185">Reference proteome</keyword>
<accession>A0A1R2B3J3</accession>
<dbReference type="Proteomes" id="UP000187209">
    <property type="component" value="Unassembled WGS sequence"/>
</dbReference>
<sequence length="553" mass="63156">MSSPKMKFKPQKAQLSVSIGTSVKELVIFCWLKVSELKQEIHKITGIPVSDQRLFNGHVELSNNRSLEDYSLFDKSRKNKHLVLEAKRFSGSFIRIIPGALCSKFLQDTIHEVNQGLKLNLAPNLTWDGTGGTYFMKDPKRNVRGVFKPIDEEAYAPFNPRGYQGSMNNSGIRSGILSGESAYREVAAYLLDHGNFSGVPATALVESQHNHYNYNLNEPVSAKKGSFQEFIVNKGSIEDFSPSMFDKFEIQKIAILDMRILNMDRNEGNILVNNKKNLIPIDHGLSIPDCFDISEYDLCWMNWQQCKDPIDEMCLDFINTIDPVKDITFLNETLPFRDKCLRNIRISTLLMKKGANSGLSLSQIGSIMYKDGYEQNPSIIEQVIKKSLNLYKTINKSLSTRLKLEKCLSKKVTSRSRAYSSNEIDYLHFGDTTAKTQCSTPGEIECAFEIQMTISEEKEEDDEDEDLNIDEYSGRSLSLPCFAKLNSKSKKTKHEAFDKKLFYYIESFIELAVQQKVKDILSKIYIEFTNPNGRVRSVSDIRNHDDFNDYELY</sequence>
<dbReference type="PANTHER" id="PTHR45800">
    <property type="entry name" value="PHOSPHATIDYLINOSITOL 4-KINASE GAMMA"/>
    <property type="match status" value="1"/>
</dbReference>
<protein>
    <recommendedName>
        <fullName evidence="6">Ubiquitin-like domain-containing protein</fullName>
    </recommendedName>
</protein>
<dbReference type="InterPro" id="IPR029071">
    <property type="entry name" value="Ubiquitin-like_domsf"/>
</dbReference>
<comment type="caution">
    <text evidence="7">The sequence shown here is derived from an EMBL/GenBank/DDBJ whole genome shotgun (WGS) entry which is preliminary data.</text>
</comment>
<name>A0A1R2B3J3_9CILI</name>
<organism evidence="7 8">
    <name type="scientific">Stentor coeruleus</name>
    <dbReference type="NCBI Taxonomy" id="5963"/>
    <lineage>
        <taxon>Eukaryota</taxon>
        <taxon>Sar</taxon>
        <taxon>Alveolata</taxon>
        <taxon>Ciliophora</taxon>
        <taxon>Postciliodesmatophora</taxon>
        <taxon>Heterotrichea</taxon>
        <taxon>Heterotrichida</taxon>
        <taxon>Stentoridae</taxon>
        <taxon>Stentor</taxon>
    </lineage>
</organism>